<dbReference type="InterPro" id="IPR035354">
    <property type="entry name" value="DUF5424"/>
</dbReference>
<evidence type="ECO:0000313" key="1">
    <source>
        <dbReference type="EMBL" id="ABV84378.1"/>
    </source>
</evidence>
<gene>
    <name evidence="1" type="ordered locus">RMA_0064</name>
</gene>
<dbReference type="Pfam" id="PF17462">
    <property type="entry name" value="DUF5424"/>
    <property type="match status" value="1"/>
</dbReference>
<sequence length="179" mass="20270">MTMFHGNYIYKKRGKFMSNSNYENIYKAFNCFSEAANSAYSAANTFLELPNVFNKYPTVISLIFSKTAKLDSNITNIIKNGVIIYEISTTLIGAVNTFYKDKKLVDKILKDGQNAIDKLIETTTYLSPIVTDITNSYLVDPYKEEKALLFDLQIPNSTSSDYYKLSGTESITLAEIECY</sequence>
<keyword evidence="2" id="KW-1185">Reference proteome</keyword>
<evidence type="ECO:0000313" key="2">
    <source>
        <dbReference type="Proteomes" id="UP000001311"/>
    </source>
</evidence>
<organism evidence="1 2">
    <name type="scientific">Rickettsia massiliae (strain Mtu5)</name>
    <dbReference type="NCBI Taxonomy" id="416276"/>
    <lineage>
        <taxon>Bacteria</taxon>
        <taxon>Pseudomonadati</taxon>
        <taxon>Pseudomonadota</taxon>
        <taxon>Alphaproteobacteria</taxon>
        <taxon>Rickettsiales</taxon>
        <taxon>Rickettsiaceae</taxon>
        <taxon>Rickettsieae</taxon>
        <taxon>Rickettsia</taxon>
        <taxon>spotted fever group</taxon>
    </lineage>
</organism>
<proteinExistence type="predicted"/>
<protein>
    <submittedName>
        <fullName evidence="1">Uncharacterized protein</fullName>
    </submittedName>
</protein>
<dbReference type="Proteomes" id="UP000001311">
    <property type="component" value="Chromosome"/>
</dbReference>
<dbReference type="KEGG" id="rms:RMA_0064"/>
<accession>A8F0E2</accession>
<dbReference type="AlphaFoldDB" id="A8F0E2"/>
<name>A8F0E2_RICM5</name>
<dbReference type="EMBL" id="CP000683">
    <property type="protein sequence ID" value="ABV84378.1"/>
    <property type="molecule type" value="Genomic_DNA"/>
</dbReference>
<reference evidence="1 2" key="1">
    <citation type="journal article" date="2007" name="Genome Res.">
        <title>Lateral gene transfer between obligate intracellular bacteria: evidence from the Rickettsia massiliae genome.</title>
        <authorList>
            <person name="Blanc G."/>
            <person name="Ogata H."/>
            <person name="Robert C."/>
            <person name="Audic S."/>
            <person name="Claverie J.-M."/>
            <person name="Raoult D."/>
        </authorList>
    </citation>
    <scope>NUCLEOTIDE SEQUENCE [LARGE SCALE GENOMIC DNA]</scope>
    <source>
        <strain evidence="2">Mtu5</strain>
    </source>
</reference>
<dbReference type="HOGENOM" id="CLU_1625807_0_0_5"/>